<dbReference type="OrthoDB" id="536881at2759"/>
<gene>
    <name evidence="9" type="primary">ECM33</name>
    <name evidence="8" type="ORF">BRETT_001467</name>
    <name evidence="9" type="ORF">DEBR0S8_02014G</name>
    <name evidence="7" type="ORF">HII12_004884</name>
</gene>
<evidence type="ECO:0000256" key="6">
    <source>
        <dbReference type="SAM" id="SignalP"/>
    </source>
</evidence>
<evidence type="ECO:0000256" key="1">
    <source>
        <dbReference type="ARBA" id="ARBA00004609"/>
    </source>
</evidence>
<comment type="subcellular location">
    <subcellularLocation>
        <location evidence="1">Cell membrane</location>
        <topology evidence="1">Lipid-anchor</topology>
        <topology evidence="1">GPI-anchor</topology>
    </subcellularLocation>
</comment>
<dbReference type="OMA" id="NNNRYME"/>
<reference evidence="8" key="3">
    <citation type="submission" date="2020-10" db="EMBL/GenBank/DDBJ databases">
        <authorList>
            <person name="Palmer J.M."/>
        </authorList>
    </citation>
    <scope>NUCLEOTIDE SEQUENCE</scope>
    <source>
        <strain evidence="8">UCD 2041</strain>
    </source>
</reference>
<dbReference type="GO" id="GO:0009986">
    <property type="term" value="C:cell surface"/>
    <property type="evidence" value="ECO:0007669"/>
    <property type="project" value="TreeGrafter"/>
</dbReference>
<dbReference type="Gene3D" id="3.80.20.20">
    <property type="entry name" value="Receptor L-domain"/>
    <property type="match status" value="2"/>
</dbReference>
<proteinExistence type="inferred from homology"/>
<dbReference type="SUPFAM" id="SSF52058">
    <property type="entry name" value="L domain-like"/>
    <property type="match status" value="2"/>
</dbReference>
<evidence type="ECO:0000313" key="8">
    <source>
        <dbReference type="EMBL" id="QOU18025.1"/>
    </source>
</evidence>
<dbReference type="Proteomes" id="UP000663131">
    <property type="component" value="Chromosome 1"/>
</dbReference>
<reference evidence="9 10" key="1">
    <citation type="submission" date="2019-07" db="EMBL/GenBank/DDBJ databases">
        <authorList>
            <person name="Friedrich A."/>
            <person name="Schacherer J."/>
        </authorList>
    </citation>
    <scope>NUCLEOTIDE SEQUENCE [LARGE SCALE GENOMIC DNA]</scope>
</reference>
<name>A0A7D9D255_DEKBR</name>
<keyword evidence="4" id="KW-0325">Glycoprotein</keyword>
<sequence length="433" mass="47123">MKFVRYFIAFSTLCLSTTLSQDSSDKSSEENIMPKCFKPQYEISSSGDIKKISDCQTISGSINIHGYDNELLELGSIRQIKGDLKISNASQVMRIEAPELESIDGSFTLSTLTSLTSASFPKLESVDTLEWKVLPILSSVGLNKGIKKINSIIMSDTSLTGFGGFNVDTLKTLRIDNNRFLERIESSVKEITDELIIAANARNLEVAFPELGWVKVAMIKDTKNLDLGGLQVVQSSAEFIENKFDTLSLPKLKSIGSTLSMINNKKLENADFSSLVEVGGGLMIIKNNNLKEINFFPALKSVGGAIEFEGDINDSSFKRLKIVKGSAIMKSSSSSFDCQKWIDKEVSDVVRGGKIECGSGNSEFTEVIHIDEDGERTGTSTGRNNAKTSDKGRGVHNVHDSTSVATHSFGDTRGLLSIFVACLTIMAAVEISS</sequence>
<protein>
    <submittedName>
        <fullName evidence="9">DEBR0S8_02014g1_1</fullName>
    </submittedName>
</protein>
<reference evidence="8" key="4">
    <citation type="journal article" name="BMC Genomics">
        <title>New genome assemblies reveal patterns of domestication and adaptation across Brettanomyces (Dekkera) species.</title>
        <authorList>
            <person name="Roach M.J."/>
            <person name="Borneman A.R."/>
        </authorList>
    </citation>
    <scope>NUCLEOTIDE SEQUENCE</scope>
    <source>
        <strain evidence="8">UCD 2041</strain>
    </source>
</reference>
<evidence type="ECO:0000313" key="10">
    <source>
        <dbReference type="Proteomes" id="UP000478008"/>
    </source>
</evidence>
<evidence type="ECO:0000256" key="3">
    <source>
        <dbReference type="ARBA" id="ARBA00022729"/>
    </source>
</evidence>
<evidence type="ECO:0000256" key="4">
    <source>
        <dbReference type="ARBA" id="ARBA00023180"/>
    </source>
</evidence>
<evidence type="ECO:0000313" key="11">
    <source>
        <dbReference type="Proteomes" id="UP000568158"/>
    </source>
</evidence>
<feature type="chain" id="PRO_5041140098" evidence="6">
    <location>
        <begin position="21"/>
        <end position="433"/>
    </location>
</feature>
<dbReference type="Proteomes" id="UP000478008">
    <property type="component" value="Unassembled WGS sequence"/>
</dbReference>
<evidence type="ECO:0000313" key="7">
    <source>
        <dbReference type="EMBL" id="KAF6006692.1"/>
    </source>
</evidence>
<feature type="compositionally biased region" description="Polar residues" evidence="5">
    <location>
        <begin position="377"/>
        <end position="387"/>
    </location>
</feature>
<dbReference type="InterPro" id="IPR051648">
    <property type="entry name" value="CWI-Assembly_Regulator"/>
</dbReference>
<dbReference type="AlphaFoldDB" id="A0A7D9D255"/>
<dbReference type="EMBL" id="JABCYN010000047">
    <property type="protein sequence ID" value="KAF6006692.1"/>
    <property type="molecule type" value="Genomic_DNA"/>
</dbReference>
<dbReference type="EMBL" id="CABFWN010000008">
    <property type="protein sequence ID" value="VUG20450.1"/>
    <property type="molecule type" value="Genomic_DNA"/>
</dbReference>
<feature type="signal peptide" evidence="6">
    <location>
        <begin position="1"/>
        <end position="20"/>
    </location>
</feature>
<comment type="similarity">
    <text evidence="2">Belongs to the SPS2 family.</text>
</comment>
<dbReference type="EMBL" id="CP063129">
    <property type="protein sequence ID" value="QOU18025.1"/>
    <property type="molecule type" value="Genomic_DNA"/>
</dbReference>
<dbReference type="Proteomes" id="UP000568158">
    <property type="component" value="Unassembled WGS sequence"/>
</dbReference>
<evidence type="ECO:0000256" key="5">
    <source>
        <dbReference type="SAM" id="MobiDB-lite"/>
    </source>
</evidence>
<evidence type="ECO:0000313" key="9">
    <source>
        <dbReference type="EMBL" id="VUG20450.1"/>
    </source>
</evidence>
<organism evidence="9 10">
    <name type="scientific">Dekkera bruxellensis</name>
    <name type="common">Brettanomyces custersii</name>
    <dbReference type="NCBI Taxonomy" id="5007"/>
    <lineage>
        <taxon>Eukaryota</taxon>
        <taxon>Fungi</taxon>
        <taxon>Dikarya</taxon>
        <taxon>Ascomycota</taxon>
        <taxon>Saccharomycotina</taxon>
        <taxon>Pichiomycetes</taxon>
        <taxon>Pichiales</taxon>
        <taxon>Pichiaceae</taxon>
        <taxon>Brettanomyces</taxon>
    </lineage>
</organism>
<dbReference type="PANTHER" id="PTHR31018:SF12">
    <property type="entry name" value="SPORULATION-SPECIFIC PROTEIN 2-RELATED"/>
    <property type="match status" value="1"/>
</dbReference>
<dbReference type="GO" id="GO:0005886">
    <property type="term" value="C:plasma membrane"/>
    <property type="evidence" value="ECO:0007669"/>
    <property type="project" value="UniProtKB-SubCell"/>
</dbReference>
<feature type="region of interest" description="Disordered" evidence="5">
    <location>
        <begin position="372"/>
        <end position="398"/>
    </location>
</feature>
<feature type="compositionally biased region" description="Basic and acidic residues" evidence="5">
    <location>
        <begin position="388"/>
        <end position="398"/>
    </location>
</feature>
<dbReference type="GO" id="GO:0009277">
    <property type="term" value="C:fungal-type cell wall"/>
    <property type="evidence" value="ECO:0007669"/>
    <property type="project" value="TreeGrafter"/>
</dbReference>
<keyword evidence="3 6" id="KW-0732">Signal</keyword>
<keyword evidence="10" id="KW-1185">Reference proteome</keyword>
<reference evidence="7 11" key="2">
    <citation type="journal article" date="2020" name="Appl. Microbiol. Biotechnol.">
        <title>Targeted gene deletion in Brettanomyces bruxellensis with an expression-free CRISPR-Cas9 system.</title>
        <authorList>
            <person name="Varela C."/>
            <person name="Bartel C."/>
            <person name="Onetto C."/>
            <person name="Borneman A."/>
        </authorList>
    </citation>
    <scope>NUCLEOTIDE SEQUENCE [LARGE SCALE GENOMIC DNA]</scope>
    <source>
        <strain evidence="7 11">AWRI1613</strain>
    </source>
</reference>
<dbReference type="InterPro" id="IPR036941">
    <property type="entry name" value="Rcpt_L-dom_sf"/>
</dbReference>
<dbReference type="GO" id="GO:0030476">
    <property type="term" value="P:ascospore wall assembly"/>
    <property type="evidence" value="ECO:0007669"/>
    <property type="project" value="TreeGrafter"/>
</dbReference>
<dbReference type="PANTHER" id="PTHR31018">
    <property type="entry name" value="SPORULATION-SPECIFIC PROTEIN-RELATED"/>
    <property type="match status" value="1"/>
</dbReference>
<accession>A0A7D9D255</accession>
<evidence type="ECO:0000256" key="2">
    <source>
        <dbReference type="ARBA" id="ARBA00005798"/>
    </source>
</evidence>